<protein>
    <submittedName>
        <fullName evidence="1">Uncharacterized protein</fullName>
    </submittedName>
</protein>
<proteinExistence type="evidence at transcript level"/>
<sequence>MLPILLFGLRLLKHLDINGELLMLSRLHILHMELMTTAIKCHSLLLKQLPMALILQHTLFRPIHNKATHNLQQFRQHQCQQWYQHLHRRQLTLSNLRQLLNLIMEQPTTDK</sequence>
<dbReference type="EMBL" id="BT069499">
    <property type="protein sequence ID" value="ACN36396.1"/>
    <property type="molecule type" value="mRNA"/>
</dbReference>
<reference evidence="1" key="1">
    <citation type="journal article" date="2009" name="PLoS Genet.">
        <title>Sequencing, mapping, and analysis of 27,455 maize full-length cDNAs.</title>
        <authorList>
            <person name="Soderlund C."/>
            <person name="Descour A."/>
            <person name="Kudrna D."/>
            <person name="Bomhoff M."/>
            <person name="Boyd L."/>
            <person name="Currie J."/>
            <person name="Angelova A."/>
            <person name="Collura K."/>
            <person name="Wissotski M."/>
            <person name="Ashley E."/>
            <person name="Morrow D."/>
            <person name="Fernandes J."/>
            <person name="Walbot V."/>
            <person name="Yu Y."/>
        </authorList>
    </citation>
    <scope>NUCLEOTIDE SEQUENCE</scope>
    <source>
        <strain evidence="1">B73</strain>
    </source>
</reference>
<dbReference type="AlphaFoldDB" id="C0PMI0"/>
<evidence type="ECO:0000313" key="1">
    <source>
        <dbReference type="EMBL" id="ACN36396.1"/>
    </source>
</evidence>
<name>C0PMI0_MAIZE</name>
<accession>C0PMI0</accession>
<organism evidence="1">
    <name type="scientific">Zea mays</name>
    <name type="common">Maize</name>
    <dbReference type="NCBI Taxonomy" id="4577"/>
    <lineage>
        <taxon>Eukaryota</taxon>
        <taxon>Viridiplantae</taxon>
        <taxon>Streptophyta</taxon>
        <taxon>Embryophyta</taxon>
        <taxon>Tracheophyta</taxon>
        <taxon>Spermatophyta</taxon>
        <taxon>Magnoliopsida</taxon>
        <taxon>Liliopsida</taxon>
        <taxon>Poales</taxon>
        <taxon>Poaceae</taxon>
        <taxon>PACMAD clade</taxon>
        <taxon>Panicoideae</taxon>
        <taxon>Andropogonodae</taxon>
        <taxon>Andropogoneae</taxon>
        <taxon>Tripsacinae</taxon>
        <taxon>Zea</taxon>
    </lineage>
</organism>